<comment type="caution">
    <text evidence="3">The sequence shown here is derived from an EMBL/GenBank/DDBJ whole genome shotgun (WGS) entry which is preliminary data.</text>
</comment>
<gene>
    <name evidence="3" type="ORF">QQF73_05435</name>
</gene>
<evidence type="ECO:0000256" key="1">
    <source>
        <dbReference type="SAM" id="Coils"/>
    </source>
</evidence>
<feature type="signal peptide" evidence="2">
    <location>
        <begin position="1"/>
        <end position="27"/>
    </location>
</feature>
<evidence type="ECO:0000313" key="4">
    <source>
        <dbReference type="Proteomes" id="UP001223547"/>
    </source>
</evidence>
<keyword evidence="4" id="KW-1185">Reference proteome</keyword>
<reference evidence="3 4" key="1">
    <citation type="submission" date="2023-05" db="EMBL/GenBank/DDBJ databases">
        <title>Marinobacter albus sp. nov., a marine bacterium isolated from sand in a coastal intertidal zone of huludao.</title>
        <authorList>
            <person name="Deng T."/>
        </authorList>
    </citation>
    <scope>NUCLEOTIDE SEQUENCE [LARGE SCALE GENOMIC DNA]</scope>
    <source>
        <strain evidence="3 4">M216</strain>
    </source>
</reference>
<proteinExistence type="predicted"/>
<dbReference type="EMBL" id="JASSQD010000001">
    <property type="protein sequence ID" value="MDK9557062.1"/>
    <property type="molecule type" value="Genomic_DNA"/>
</dbReference>
<keyword evidence="2" id="KW-0732">Signal</keyword>
<accession>A0ABT7HAX4</accession>
<protein>
    <submittedName>
        <fullName evidence="3">Uncharacterized protein</fullName>
    </submittedName>
</protein>
<keyword evidence="1" id="KW-0175">Coiled coil</keyword>
<dbReference type="Proteomes" id="UP001223547">
    <property type="component" value="Unassembled WGS sequence"/>
</dbReference>
<sequence>MNKRKNSIVTAGILASALLAASPFALADHHGGDKHSGYHGKPNMEQVCENFRENKGRFKHDERQAKREARWSEMAERLQLTEEQLETWEEIRQEKQEKYEQRRAEWQKELKERCEPVAQ</sequence>
<name>A0ABT7HAX4_9GAMM</name>
<evidence type="ECO:0000313" key="3">
    <source>
        <dbReference type="EMBL" id="MDK9557062.1"/>
    </source>
</evidence>
<feature type="chain" id="PRO_5045644281" evidence="2">
    <location>
        <begin position="28"/>
        <end position="119"/>
    </location>
</feature>
<evidence type="ECO:0000256" key="2">
    <source>
        <dbReference type="SAM" id="SignalP"/>
    </source>
</evidence>
<dbReference type="RefSeq" id="WP_219866475.1">
    <property type="nucleotide sequence ID" value="NZ_JASSQD010000001.1"/>
</dbReference>
<organism evidence="3 4">
    <name type="scientific">Marinobacter albus</name>
    <dbReference type="NCBI Taxonomy" id="3030833"/>
    <lineage>
        <taxon>Bacteria</taxon>
        <taxon>Pseudomonadati</taxon>
        <taxon>Pseudomonadota</taxon>
        <taxon>Gammaproteobacteria</taxon>
        <taxon>Pseudomonadales</taxon>
        <taxon>Marinobacteraceae</taxon>
        <taxon>Marinobacter</taxon>
    </lineage>
</organism>
<feature type="coiled-coil region" evidence="1">
    <location>
        <begin position="78"/>
        <end position="105"/>
    </location>
</feature>